<dbReference type="NCBIfam" id="TIGR00797">
    <property type="entry name" value="matE"/>
    <property type="match status" value="1"/>
</dbReference>
<name>A0A0A8H264_9BACT</name>
<feature type="transmembrane region" description="Helical" evidence="7">
    <location>
        <begin position="164"/>
        <end position="187"/>
    </location>
</feature>
<feature type="transmembrane region" description="Helical" evidence="7">
    <location>
        <begin position="51"/>
        <end position="72"/>
    </location>
</feature>
<keyword evidence="4 7" id="KW-0812">Transmembrane</keyword>
<dbReference type="GO" id="GO:0042910">
    <property type="term" value="F:xenobiotic transmembrane transporter activity"/>
    <property type="evidence" value="ECO:0007669"/>
    <property type="project" value="InterPro"/>
</dbReference>
<dbReference type="PANTHER" id="PTHR43823">
    <property type="entry name" value="SPORULATION PROTEIN YKVU"/>
    <property type="match status" value="1"/>
</dbReference>
<dbReference type="STRING" id="1031564.CINS_1080"/>
<evidence type="ECO:0000313" key="8">
    <source>
        <dbReference type="EMBL" id="AJC88042.1"/>
    </source>
</evidence>
<keyword evidence="3" id="KW-1003">Cell membrane</keyword>
<feature type="transmembrane region" description="Helical" evidence="7">
    <location>
        <begin position="317"/>
        <end position="336"/>
    </location>
</feature>
<accession>A0A0A8H264</accession>
<evidence type="ECO:0000313" key="9">
    <source>
        <dbReference type="Proteomes" id="UP000031163"/>
    </source>
</evidence>
<feature type="transmembrane region" description="Helical" evidence="7">
    <location>
        <begin position="386"/>
        <end position="404"/>
    </location>
</feature>
<evidence type="ECO:0000256" key="1">
    <source>
        <dbReference type="ARBA" id="ARBA00004651"/>
    </source>
</evidence>
<evidence type="ECO:0000256" key="4">
    <source>
        <dbReference type="ARBA" id="ARBA00022692"/>
    </source>
</evidence>
<evidence type="ECO:0000256" key="5">
    <source>
        <dbReference type="ARBA" id="ARBA00022989"/>
    </source>
</evidence>
<dbReference type="Pfam" id="PF01554">
    <property type="entry name" value="MatE"/>
    <property type="match status" value="2"/>
</dbReference>
<keyword evidence="2" id="KW-0813">Transport</keyword>
<gene>
    <name evidence="8" type="ORF">CINS_1080</name>
</gene>
<dbReference type="HOGENOM" id="CLU_012893_0_2_7"/>
<reference evidence="8 9" key="1">
    <citation type="journal article" date="2014" name="Genome Biol. Evol.">
        <title>Comparative Genomics of the Campylobacter lari Group.</title>
        <authorList>
            <person name="Miller W.G."/>
            <person name="Yee E."/>
            <person name="Chapman M.H."/>
            <person name="Smith T.P."/>
            <person name="Bono J.L."/>
            <person name="Huynh S."/>
            <person name="Parker C.T."/>
            <person name="Vandamme P."/>
            <person name="Luong K."/>
            <person name="Korlach J."/>
        </authorList>
    </citation>
    <scope>NUCLEOTIDE SEQUENCE [LARGE SCALE GENOMIC DNA]</scope>
    <source>
        <strain evidence="8 9">NCTC 12927</strain>
    </source>
</reference>
<proteinExistence type="predicted"/>
<keyword evidence="5 7" id="KW-1133">Transmembrane helix</keyword>
<evidence type="ECO:0000256" key="7">
    <source>
        <dbReference type="SAM" id="Phobius"/>
    </source>
</evidence>
<sequence>MSIRNFYTNSNPTTLFIKCALPNMASMAFIYLYVIIDGIFVGKYLGSDALAAMNLMIPFIMISFALADMIAIGSSVQIAINLGKAKVQKAKQIFSFCIILIFIISCIMGILEFFLAQPLSIAMGADQNIQLLSTQYMQIFALFSPIIIISFAIDNYLRVCGKTLYSMVINILIALINIFLDWLFIIVFQWGVFSAALATCIGMSIGSILAFIPFVFQNLTLKFSKPLVSFNTLKNIIYNGSSEFFSNISSSIYTILANILLLNISGNIAVAAFSVITYLSTFSYMIVIGMCDAMQPAISYNYGCKNISRIKQIFKRMFWGSCIFSFLIFLCVFFYHEDIVSFFNKEENELFLTIGSNALYLFCFSLLINWFGDVGISIFTALDKPLLSLFVSIMQNLILPYLFLKILTHFFNLNGVWITPFVADCVILIIVSLMLKKVFRHLNS</sequence>
<evidence type="ECO:0000256" key="6">
    <source>
        <dbReference type="ARBA" id="ARBA00023136"/>
    </source>
</evidence>
<feature type="transmembrane region" description="Helical" evidence="7">
    <location>
        <begin position="193"/>
        <end position="216"/>
    </location>
</feature>
<dbReference type="PIRSF" id="PIRSF006603">
    <property type="entry name" value="DinF"/>
    <property type="match status" value="1"/>
</dbReference>
<protein>
    <submittedName>
        <fullName evidence="8">MatE efflux family protein</fullName>
    </submittedName>
</protein>
<dbReference type="EMBL" id="CP007770">
    <property type="protein sequence ID" value="AJC88042.1"/>
    <property type="molecule type" value="Genomic_DNA"/>
</dbReference>
<organism evidence="8 9">
    <name type="scientific">Campylobacter insulaenigrae NCTC 12927</name>
    <dbReference type="NCBI Taxonomy" id="1031564"/>
    <lineage>
        <taxon>Bacteria</taxon>
        <taxon>Pseudomonadati</taxon>
        <taxon>Campylobacterota</taxon>
        <taxon>Epsilonproteobacteria</taxon>
        <taxon>Campylobacterales</taxon>
        <taxon>Campylobacteraceae</taxon>
        <taxon>Campylobacter</taxon>
    </lineage>
</organism>
<evidence type="ECO:0000256" key="2">
    <source>
        <dbReference type="ARBA" id="ARBA00022448"/>
    </source>
</evidence>
<feature type="transmembrane region" description="Helical" evidence="7">
    <location>
        <begin position="136"/>
        <end position="157"/>
    </location>
</feature>
<comment type="subcellular location">
    <subcellularLocation>
        <location evidence="1">Cell membrane</location>
        <topology evidence="1">Multi-pass membrane protein</topology>
    </subcellularLocation>
</comment>
<dbReference type="AlphaFoldDB" id="A0A0A8H264"/>
<dbReference type="InterPro" id="IPR051327">
    <property type="entry name" value="MATE_MepA_subfamily"/>
</dbReference>
<dbReference type="GO" id="GO:0015297">
    <property type="term" value="F:antiporter activity"/>
    <property type="evidence" value="ECO:0007669"/>
    <property type="project" value="InterPro"/>
</dbReference>
<dbReference type="KEGG" id="cis:CINS_1080"/>
<dbReference type="InterPro" id="IPR002528">
    <property type="entry name" value="MATE_fam"/>
</dbReference>
<feature type="transmembrane region" description="Helical" evidence="7">
    <location>
        <begin position="358"/>
        <end position="379"/>
    </location>
</feature>
<feature type="transmembrane region" description="Helical" evidence="7">
    <location>
        <begin position="416"/>
        <end position="435"/>
    </location>
</feature>
<dbReference type="GO" id="GO:0005886">
    <property type="term" value="C:plasma membrane"/>
    <property type="evidence" value="ECO:0007669"/>
    <property type="project" value="UniProtKB-SubCell"/>
</dbReference>
<evidence type="ECO:0000256" key="3">
    <source>
        <dbReference type="ARBA" id="ARBA00022475"/>
    </source>
</evidence>
<feature type="transmembrane region" description="Helical" evidence="7">
    <location>
        <begin position="93"/>
        <end position="116"/>
    </location>
</feature>
<dbReference type="Proteomes" id="UP000031163">
    <property type="component" value="Chromosome"/>
</dbReference>
<keyword evidence="6 7" id="KW-0472">Membrane</keyword>
<dbReference type="InterPro" id="IPR048279">
    <property type="entry name" value="MdtK-like"/>
</dbReference>
<dbReference type="PANTHER" id="PTHR43823:SF3">
    <property type="entry name" value="MULTIDRUG EXPORT PROTEIN MEPA"/>
    <property type="match status" value="1"/>
</dbReference>
<feature type="transmembrane region" description="Helical" evidence="7">
    <location>
        <begin position="21"/>
        <end position="45"/>
    </location>
</feature>